<accession>A0AC60PPD3</accession>
<proteinExistence type="predicted"/>
<protein>
    <submittedName>
        <fullName evidence="1">Uncharacterized protein</fullName>
    </submittedName>
</protein>
<name>A0AC60PPD3_IXOPE</name>
<dbReference type="EMBL" id="JABSTQ010010168">
    <property type="protein sequence ID" value="KAG0422893.1"/>
    <property type="molecule type" value="Genomic_DNA"/>
</dbReference>
<dbReference type="Proteomes" id="UP000805193">
    <property type="component" value="Unassembled WGS sequence"/>
</dbReference>
<reference evidence="1 2" key="1">
    <citation type="journal article" date="2020" name="Cell">
        <title>Large-Scale Comparative Analyses of Tick Genomes Elucidate Their Genetic Diversity and Vector Capacities.</title>
        <authorList>
            <consortium name="Tick Genome and Microbiome Consortium (TIGMIC)"/>
            <person name="Jia N."/>
            <person name="Wang J."/>
            <person name="Shi W."/>
            <person name="Du L."/>
            <person name="Sun Y."/>
            <person name="Zhan W."/>
            <person name="Jiang J.F."/>
            <person name="Wang Q."/>
            <person name="Zhang B."/>
            <person name="Ji P."/>
            <person name="Bell-Sakyi L."/>
            <person name="Cui X.M."/>
            <person name="Yuan T.T."/>
            <person name="Jiang B.G."/>
            <person name="Yang W.F."/>
            <person name="Lam T.T."/>
            <person name="Chang Q.C."/>
            <person name="Ding S.J."/>
            <person name="Wang X.J."/>
            <person name="Zhu J.G."/>
            <person name="Ruan X.D."/>
            <person name="Zhao L."/>
            <person name="Wei J.T."/>
            <person name="Ye R.Z."/>
            <person name="Que T.C."/>
            <person name="Du C.H."/>
            <person name="Zhou Y.H."/>
            <person name="Cheng J.X."/>
            <person name="Dai P.F."/>
            <person name="Guo W.B."/>
            <person name="Han X.H."/>
            <person name="Huang E.J."/>
            <person name="Li L.F."/>
            <person name="Wei W."/>
            <person name="Gao Y.C."/>
            <person name="Liu J.Z."/>
            <person name="Shao H.Z."/>
            <person name="Wang X."/>
            <person name="Wang C.C."/>
            <person name="Yang T.C."/>
            <person name="Huo Q.B."/>
            <person name="Li W."/>
            <person name="Chen H.Y."/>
            <person name="Chen S.E."/>
            <person name="Zhou L.G."/>
            <person name="Ni X.B."/>
            <person name="Tian J.H."/>
            <person name="Sheng Y."/>
            <person name="Liu T."/>
            <person name="Pan Y.S."/>
            <person name="Xia L.Y."/>
            <person name="Li J."/>
            <person name="Zhao F."/>
            <person name="Cao W.C."/>
        </authorList>
    </citation>
    <scope>NUCLEOTIDE SEQUENCE [LARGE SCALE GENOMIC DNA]</scope>
    <source>
        <strain evidence="1">Iper-2018</strain>
    </source>
</reference>
<feature type="non-terminal residue" evidence="1">
    <location>
        <position position="1"/>
    </location>
</feature>
<evidence type="ECO:0000313" key="1">
    <source>
        <dbReference type="EMBL" id="KAG0422893.1"/>
    </source>
</evidence>
<comment type="caution">
    <text evidence="1">The sequence shown here is derived from an EMBL/GenBank/DDBJ whole genome shotgun (WGS) entry which is preliminary data.</text>
</comment>
<gene>
    <name evidence="1" type="ORF">HPB47_001314</name>
</gene>
<evidence type="ECO:0000313" key="2">
    <source>
        <dbReference type="Proteomes" id="UP000805193"/>
    </source>
</evidence>
<keyword evidence="2" id="KW-1185">Reference proteome</keyword>
<sequence>ATEKSPVAWFFNGSKFRAPWRRVLLDDKKQIMFKQLRQRDSGVYECTLLGVKVGHLELHGRGIFSVLPRYYAAESQHFDERRATQKSPVAWFFNGSKFRAPWRRVLLDDKKQIVFKQLRQRDSGVYECTLLGVKVGHLELHDSHMEGGQELGVVATKIVPTIVSKVERLQSKCGRAGGLRLVGSLVLPLFSASARFTSGVLDGSDGMWMSYVTIVLNLVVYAAVIAVNSRHHYKRMAIQEYLAQRRSLLGSRQT</sequence>
<organism evidence="1 2">
    <name type="scientific">Ixodes persulcatus</name>
    <name type="common">Taiga tick</name>
    <dbReference type="NCBI Taxonomy" id="34615"/>
    <lineage>
        <taxon>Eukaryota</taxon>
        <taxon>Metazoa</taxon>
        <taxon>Ecdysozoa</taxon>
        <taxon>Arthropoda</taxon>
        <taxon>Chelicerata</taxon>
        <taxon>Arachnida</taxon>
        <taxon>Acari</taxon>
        <taxon>Parasitiformes</taxon>
        <taxon>Ixodida</taxon>
        <taxon>Ixodoidea</taxon>
        <taxon>Ixodidae</taxon>
        <taxon>Ixodinae</taxon>
        <taxon>Ixodes</taxon>
    </lineage>
</organism>